<dbReference type="RefSeq" id="WP_171587580.1">
    <property type="nucleotide sequence ID" value="NZ_JABGBO010000001.1"/>
</dbReference>
<evidence type="ECO:0000313" key="1">
    <source>
        <dbReference type="EMBL" id="NOL48590.1"/>
    </source>
</evidence>
<reference evidence="1 2" key="1">
    <citation type="submission" date="2020-05" db="EMBL/GenBank/DDBJ databases">
        <authorList>
            <person name="Niu N."/>
        </authorList>
    </citation>
    <scope>NUCLEOTIDE SEQUENCE [LARGE SCALE GENOMIC DNA]</scope>
    <source>
        <strain evidence="1 2">LMG10982</strain>
    </source>
</reference>
<comment type="caution">
    <text evidence="1">The sequence shown here is derived from an EMBL/GenBank/DDBJ whole genome shotgun (WGS) entry which is preliminary data.</text>
</comment>
<name>A0A7Y4L7V1_9BURK</name>
<protein>
    <submittedName>
        <fullName evidence="1">Uncharacterized protein</fullName>
    </submittedName>
</protein>
<evidence type="ECO:0000313" key="2">
    <source>
        <dbReference type="Proteomes" id="UP000541421"/>
    </source>
</evidence>
<dbReference type="EMBL" id="JABGBO010000001">
    <property type="protein sequence ID" value="NOL48590.1"/>
    <property type="molecule type" value="Genomic_DNA"/>
</dbReference>
<dbReference type="Pfam" id="PF14345">
    <property type="entry name" value="GDYXXLXY"/>
    <property type="match status" value="1"/>
</dbReference>
<dbReference type="InterPro" id="IPR025833">
    <property type="entry name" value="GDYXXLXY"/>
</dbReference>
<dbReference type="Proteomes" id="UP000541421">
    <property type="component" value="Unassembled WGS sequence"/>
</dbReference>
<dbReference type="AlphaFoldDB" id="A0A7Y4L7V1"/>
<keyword evidence="2" id="KW-1185">Reference proteome</keyword>
<gene>
    <name evidence="1" type="ORF">HKX40_00350</name>
</gene>
<proteinExistence type="predicted"/>
<sequence length="203" mass="22893">MTNRAVICVALGVVSVLWMVNHKVSQYEEVLNTGETLVLELVSPLQSEGARTGSLVLNYQVLTAFLQYKQTHTTEEQRAQLIRDKEDNLKILHQQELYLLLKTDDKGIARFCGVSDSSPNTSSCDRWVRVVQNMQGWQLSGPHHYFIPNGVEMPLSTWVRFLGARYAQFRQGKDGELLLVQLLDGGLQPIVVENSTFTDLATE</sequence>
<organism evidence="1 2">
    <name type="scientific">Pelistega europaea</name>
    <dbReference type="NCBI Taxonomy" id="106147"/>
    <lineage>
        <taxon>Bacteria</taxon>
        <taxon>Pseudomonadati</taxon>
        <taxon>Pseudomonadota</taxon>
        <taxon>Betaproteobacteria</taxon>
        <taxon>Burkholderiales</taxon>
        <taxon>Alcaligenaceae</taxon>
        <taxon>Pelistega</taxon>
    </lineage>
</organism>
<accession>A0A7Y4L7V1</accession>